<evidence type="ECO:0000256" key="5">
    <source>
        <dbReference type="SAM" id="Phobius"/>
    </source>
</evidence>
<dbReference type="EMBL" id="FNKQ01000001">
    <property type="protein sequence ID" value="SDQ05777.1"/>
    <property type="molecule type" value="Genomic_DNA"/>
</dbReference>
<reference evidence="8" key="2">
    <citation type="submission" date="2016-10" db="EMBL/GenBank/DDBJ databases">
        <authorList>
            <person name="de Groot N.N."/>
        </authorList>
    </citation>
    <scope>NUCLEOTIDE SEQUENCE [LARGE SCALE GENOMIC DNA]</scope>
    <source>
        <strain evidence="8">CGMCC 1.12397</strain>
    </source>
</reference>
<dbReference type="PANTHER" id="PTHR32322:SF2">
    <property type="entry name" value="EAMA DOMAIN-CONTAINING PROTEIN"/>
    <property type="match status" value="1"/>
</dbReference>
<organism evidence="8 9">
    <name type="scientific">Halopelagius longus</name>
    <dbReference type="NCBI Taxonomy" id="1236180"/>
    <lineage>
        <taxon>Archaea</taxon>
        <taxon>Methanobacteriati</taxon>
        <taxon>Methanobacteriota</taxon>
        <taxon>Stenosarchaea group</taxon>
        <taxon>Halobacteria</taxon>
        <taxon>Halobacteriales</taxon>
        <taxon>Haloferacaceae</taxon>
    </lineage>
</organism>
<evidence type="ECO:0000313" key="7">
    <source>
        <dbReference type="EMBL" id="RDI72056.1"/>
    </source>
</evidence>
<dbReference type="GO" id="GO:0016020">
    <property type="term" value="C:membrane"/>
    <property type="evidence" value="ECO:0007669"/>
    <property type="project" value="UniProtKB-SubCell"/>
</dbReference>
<keyword evidence="3 5" id="KW-1133">Transmembrane helix</keyword>
<feature type="transmembrane region" description="Helical" evidence="5">
    <location>
        <begin position="124"/>
        <end position="144"/>
    </location>
</feature>
<accession>A0A1H0XS76</accession>
<keyword evidence="2 5" id="KW-0812">Transmembrane</keyword>
<dbReference type="EMBL" id="QQST01000001">
    <property type="protein sequence ID" value="RDI72056.1"/>
    <property type="molecule type" value="Genomic_DNA"/>
</dbReference>
<feature type="domain" description="EamA" evidence="6">
    <location>
        <begin position="6"/>
        <end position="144"/>
    </location>
</feature>
<keyword evidence="10" id="KW-1185">Reference proteome</keyword>
<evidence type="ECO:0000256" key="3">
    <source>
        <dbReference type="ARBA" id="ARBA00022989"/>
    </source>
</evidence>
<dbReference type="Pfam" id="PF00892">
    <property type="entry name" value="EamA"/>
    <property type="match status" value="2"/>
</dbReference>
<feature type="transmembrane region" description="Helical" evidence="5">
    <location>
        <begin position="70"/>
        <end position="91"/>
    </location>
</feature>
<proteinExistence type="predicted"/>
<evidence type="ECO:0000313" key="10">
    <source>
        <dbReference type="Proteomes" id="UP000255421"/>
    </source>
</evidence>
<evidence type="ECO:0000256" key="2">
    <source>
        <dbReference type="ARBA" id="ARBA00022692"/>
    </source>
</evidence>
<evidence type="ECO:0000256" key="4">
    <source>
        <dbReference type="ARBA" id="ARBA00023136"/>
    </source>
</evidence>
<evidence type="ECO:0000313" key="9">
    <source>
        <dbReference type="Proteomes" id="UP000199289"/>
    </source>
</evidence>
<dbReference type="OrthoDB" id="239604at2157"/>
<gene>
    <name evidence="7" type="ORF">DWB78_10185</name>
    <name evidence="8" type="ORF">SAMN05216278_0145</name>
</gene>
<feature type="domain" description="EamA" evidence="6">
    <location>
        <begin position="165"/>
        <end position="292"/>
    </location>
</feature>
<dbReference type="InterPro" id="IPR050638">
    <property type="entry name" value="AA-Vitamin_Transporters"/>
</dbReference>
<dbReference type="InterPro" id="IPR037185">
    <property type="entry name" value="EmrE-like"/>
</dbReference>
<comment type="subcellular location">
    <subcellularLocation>
        <location evidence="1">Membrane</location>
        <topology evidence="1">Multi-pass membrane protein</topology>
    </subcellularLocation>
</comment>
<sequence length="309" mass="31756">MVALEPGIVYSLVAAVVWGTYIFLLKQYFGGYPGAVVTVVVNAFAILWYLPVTATQTNARALPSLGELGLYGVAVVVGTGALVGIAFVLFVDALAEGDVSYVAPINKLAPVFVLPIEVVLLNQFLGPLQITGVLVATLAVYVANYRGGALSDPLRRAVHSRPAQLALASAACYAASDVGKRFALQELAIPTAAWVPVLFAAAGLAVLPVALRRWTSVRGALPKFAAAGAVVALGEHVTSTAFALVPASVASPIVNTQAIVAVILGGVLLHERHFGIRLVAAVLAVAGVSLIAVGGDFRSIGDVVAALPF</sequence>
<feature type="transmembrane region" description="Helical" evidence="5">
    <location>
        <begin position="31"/>
        <end position="50"/>
    </location>
</feature>
<dbReference type="AlphaFoldDB" id="A0A1H0XS76"/>
<dbReference type="InterPro" id="IPR000620">
    <property type="entry name" value="EamA_dom"/>
</dbReference>
<name>A0A1H0XS76_9EURY</name>
<reference evidence="7 10" key="3">
    <citation type="submission" date="2018-07" db="EMBL/GenBank/DDBJ databases">
        <title>Genome sequence of extremly halophilic archaeon Halopelagius longus strain BC12-B1.</title>
        <authorList>
            <person name="Zhang X."/>
        </authorList>
    </citation>
    <scope>NUCLEOTIDE SEQUENCE [LARGE SCALE GENOMIC DNA]</scope>
    <source>
        <strain evidence="7 10">BC12-B1</strain>
    </source>
</reference>
<evidence type="ECO:0000256" key="1">
    <source>
        <dbReference type="ARBA" id="ARBA00004141"/>
    </source>
</evidence>
<dbReference type="SUPFAM" id="SSF103481">
    <property type="entry name" value="Multidrug resistance efflux transporter EmrE"/>
    <property type="match status" value="2"/>
</dbReference>
<dbReference type="RefSeq" id="WP_092531501.1">
    <property type="nucleotide sequence ID" value="NZ_FNKQ01000001.1"/>
</dbReference>
<feature type="transmembrane region" description="Helical" evidence="5">
    <location>
        <begin position="276"/>
        <end position="295"/>
    </location>
</feature>
<feature type="transmembrane region" description="Helical" evidence="5">
    <location>
        <begin position="249"/>
        <end position="269"/>
    </location>
</feature>
<feature type="transmembrane region" description="Helical" evidence="5">
    <location>
        <begin position="189"/>
        <end position="211"/>
    </location>
</feature>
<evidence type="ECO:0000313" key="8">
    <source>
        <dbReference type="EMBL" id="SDQ05777.1"/>
    </source>
</evidence>
<reference evidence="9" key="1">
    <citation type="submission" date="2016-10" db="EMBL/GenBank/DDBJ databases">
        <authorList>
            <person name="Varghese N."/>
            <person name="Submissions S."/>
        </authorList>
    </citation>
    <scope>NUCLEOTIDE SEQUENCE [LARGE SCALE GENOMIC DNA]</scope>
    <source>
        <strain evidence="9">CGMCC 1.12397</strain>
    </source>
</reference>
<feature type="transmembrane region" description="Helical" evidence="5">
    <location>
        <begin position="7"/>
        <end position="25"/>
    </location>
</feature>
<dbReference type="PANTHER" id="PTHR32322">
    <property type="entry name" value="INNER MEMBRANE TRANSPORTER"/>
    <property type="match status" value="1"/>
</dbReference>
<evidence type="ECO:0000259" key="6">
    <source>
        <dbReference type="Pfam" id="PF00892"/>
    </source>
</evidence>
<protein>
    <submittedName>
        <fullName evidence="7">EamA family transporter</fullName>
    </submittedName>
    <submittedName>
        <fullName evidence="8">Uncharacterized membrane protein</fullName>
    </submittedName>
</protein>
<dbReference type="Proteomes" id="UP000199289">
    <property type="component" value="Unassembled WGS sequence"/>
</dbReference>
<keyword evidence="4 5" id="KW-0472">Membrane</keyword>
<dbReference type="Proteomes" id="UP000255421">
    <property type="component" value="Unassembled WGS sequence"/>
</dbReference>